<dbReference type="PROSITE" id="PS50297">
    <property type="entry name" value="ANK_REP_REGION"/>
    <property type="match status" value="2"/>
</dbReference>
<dbReference type="PROSITE" id="PS50088">
    <property type="entry name" value="ANK_REPEAT"/>
    <property type="match status" value="2"/>
</dbReference>
<dbReference type="Pfam" id="PF12796">
    <property type="entry name" value="Ank_2"/>
    <property type="match status" value="1"/>
</dbReference>
<evidence type="ECO:0000256" key="2">
    <source>
        <dbReference type="ARBA" id="ARBA00023043"/>
    </source>
</evidence>
<dbReference type="Proteomes" id="UP000886667">
    <property type="component" value="Unassembled WGS sequence"/>
</dbReference>
<keyword evidence="2 3" id="KW-0040">ANK repeat</keyword>
<feature type="repeat" description="ANK" evidence="3">
    <location>
        <begin position="64"/>
        <end position="96"/>
    </location>
</feature>
<sequence>MLTLEEILNDFAAYIGEGHPENVGLDSASATGETPLHWMATIGDSGAIKMLVDAGAEVNAQDRAGNTALHCAVASRQASAAKALLLLGANAFQENLEGVSPSGLSQQDEFRPVQALFGERA</sequence>
<gene>
    <name evidence="4" type="ORF">JAZ07_09890</name>
</gene>
<evidence type="ECO:0000256" key="3">
    <source>
        <dbReference type="PROSITE-ProRule" id="PRU00023"/>
    </source>
</evidence>
<keyword evidence="1" id="KW-0677">Repeat</keyword>
<dbReference type="SUPFAM" id="SSF48403">
    <property type="entry name" value="Ankyrin repeat"/>
    <property type="match status" value="1"/>
</dbReference>
<dbReference type="GO" id="GO:0010468">
    <property type="term" value="P:regulation of gene expression"/>
    <property type="evidence" value="ECO:0007669"/>
    <property type="project" value="TreeGrafter"/>
</dbReference>
<dbReference type="PANTHER" id="PTHR24124">
    <property type="entry name" value="ANKYRIN REPEAT FAMILY A"/>
    <property type="match status" value="1"/>
</dbReference>
<protein>
    <submittedName>
        <fullName evidence="4">Ankyrin repeat domain-containing protein</fullName>
    </submittedName>
</protein>
<dbReference type="EMBL" id="JAEPCM010000331">
    <property type="protein sequence ID" value="MCG7946639.1"/>
    <property type="molecule type" value="Genomic_DNA"/>
</dbReference>
<dbReference type="AlphaFoldDB" id="A0A9E4KDB2"/>
<reference evidence="4" key="1">
    <citation type="journal article" date="2021" name="Proc. Natl. Acad. Sci. U.S.A.">
        <title>Global biogeography of chemosynthetic symbionts reveals both localized and globally distributed symbiont groups. .</title>
        <authorList>
            <person name="Osvatic J.T."/>
            <person name="Wilkins L.G.E."/>
            <person name="Leibrecht L."/>
            <person name="Leray M."/>
            <person name="Zauner S."/>
            <person name="Polzin J."/>
            <person name="Camacho Y."/>
            <person name="Gros O."/>
            <person name="van Gils J.A."/>
            <person name="Eisen J.A."/>
            <person name="Petersen J.M."/>
            <person name="Yuen B."/>
        </authorList>
    </citation>
    <scope>NUCLEOTIDE SEQUENCE</scope>
    <source>
        <strain evidence="4">MAGclacostrist064TRANS</strain>
    </source>
</reference>
<feature type="repeat" description="ANK" evidence="3">
    <location>
        <begin position="31"/>
        <end position="63"/>
    </location>
</feature>
<comment type="caution">
    <text evidence="4">The sequence shown here is derived from an EMBL/GenBank/DDBJ whole genome shotgun (WGS) entry which is preliminary data.</text>
</comment>
<accession>A0A9E4KDB2</accession>
<dbReference type="InterPro" id="IPR002110">
    <property type="entry name" value="Ankyrin_rpt"/>
</dbReference>
<organism evidence="4 5">
    <name type="scientific">Candidatus Thiodiazotropha taylori</name>
    <dbReference type="NCBI Taxonomy" id="2792791"/>
    <lineage>
        <taxon>Bacteria</taxon>
        <taxon>Pseudomonadati</taxon>
        <taxon>Pseudomonadota</taxon>
        <taxon>Gammaproteobacteria</taxon>
        <taxon>Chromatiales</taxon>
        <taxon>Sedimenticolaceae</taxon>
        <taxon>Candidatus Thiodiazotropha</taxon>
    </lineage>
</organism>
<dbReference type="PANTHER" id="PTHR24124:SF14">
    <property type="entry name" value="CHROMOSOME UNDETERMINED SCAFFOLD_25, WHOLE GENOME SHOTGUN SEQUENCE"/>
    <property type="match status" value="1"/>
</dbReference>
<evidence type="ECO:0000256" key="1">
    <source>
        <dbReference type="ARBA" id="ARBA00022737"/>
    </source>
</evidence>
<evidence type="ECO:0000313" key="4">
    <source>
        <dbReference type="EMBL" id="MCG7946639.1"/>
    </source>
</evidence>
<dbReference type="SMART" id="SM00248">
    <property type="entry name" value="ANK"/>
    <property type="match status" value="2"/>
</dbReference>
<dbReference type="InterPro" id="IPR036770">
    <property type="entry name" value="Ankyrin_rpt-contain_sf"/>
</dbReference>
<proteinExistence type="predicted"/>
<dbReference type="Gene3D" id="1.25.40.20">
    <property type="entry name" value="Ankyrin repeat-containing domain"/>
    <property type="match status" value="1"/>
</dbReference>
<evidence type="ECO:0000313" key="5">
    <source>
        <dbReference type="Proteomes" id="UP000886667"/>
    </source>
</evidence>
<name>A0A9E4KDB2_9GAMM</name>